<name>A0A166X4G1_9AGAM</name>
<dbReference type="SUPFAM" id="SSF81296">
    <property type="entry name" value="E set domains"/>
    <property type="match status" value="1"/>
</dbReference>
<feature type="region of interest" description="Disordered" evidence="1">
    <location>
        <begin position="1"/>
        <end position="20"/>
    </location>
</feature>
<dbReference type="OrthoDB" id="2333384at2759"/>
<dbReference type="PANTHER" id="PTHR11188">
    <property type="entry name" value="ARRESTIN DOMAIN CONTAINING PROTEIN"/>
    <property type="match status" value="1"/>
</dbReference>
<feature type="region of interest" description="Disordered" evidence="1">
    <location>
        <begin position="725"/>
        <end position="763"/>
    </location>
</feature>
<dbReference type="InterPro" id="IPR014752">
    <property type="entry name" value="Arrestin-like_C"/>
</dbReference>
<feature type="compositionally biased region" description="Low complexity" evidence="1">
    <location>
        <begin position="343"/>
        <end position="374"/>
    </location>
</feature>
<dbReference type="Pfam" id="PF00339">
    <property type="entry name" value="Arrestin_N"/>
    <property type="match status" value="1"/>
</dbReference>
<dbReference type="GO" id="GO:0005886">
    <property type="term" value="C:plasma membrane"/>
    <property type="evidence" value="ECO:0007669"/>
    <property type="project" value="TreeGrafter"/>
</dbReference>
<dbReference type="STRING" id="436010.A0A166X4G1"/>
<dbReference type="GO" id="GO:0005829">
    <property type="term" value="C:cytosol"/>
    <property type="evidence" value="ECO:0007669"/>
    <property type="project" value="TreeGrafter"/>
</dbReference>
<dbReference type="InterPro" id="IPR050357">
    <property type="entry name" value="Arrestin_domain-protein"/>
</dbReference>
<feature type="compositionally biased region" description="Polar residues" evidence="1">
    <location>
        <begin position="691"/>
        <end position="708"/>
    </location>
</feature>
<evidence type="ECO:0000256" key="1">
    <source>
        <dbReference type="SAM" id="MobiDB-lite"/>
    </source>
</evidence>
<feature type="region of interest" description="Disordered" evidence="1">
    <location>
        <begin position="683"/>
        <end position="713"/>
    </location>
</feature>
<evidence type="ECO:0000313" key="4">
    <source>
        <dbReference type="Proteomes" id="UP000076532"/>
    </source>
</evidence>
<dbReference type="Proteomes" id="UP000076532">
    <property type="component" value="Unassembled WGS sequence"/>
</dbReference>
<feature type="region of interest" description="Disordered" evidence="1">
    <location>
        <begin position="541"/>
        <end position="568"/>
    </location>
</feature>
<sequence>MAFYASSTHRSESGVPPLVEARSHRSSIEVDALSSALHSALHPFNPPYPSVHGTSPGDHHMEMHPEKSKSHLDISFHPETLYLKGTGPDVEPALLSGHVSLYLTESTSIKEITLSFRGKARLPVPSHEPISLNSSTLAYSICNHEWSFLEGKKGTSHTLKAGRHLFPFQLQVGGSLPSSMQTVALGGASIAYKLHAMAVRPGLGHKSLQAVTPVTVLRTFSPEALEYQQTLEIENTWPEKLMYSIMIPHKAWAIGDKITALAKFSPLAKGARVLNVVATIQETTKIYARTGVQENTRVVSTARHEIVGHNAVSMEETQQRFRGSLSGSSTPAMTPSFTPGHRSSSSGSTAGYFSQQHSHSAHSTSTHSSSSQPSIPEEIFHNAVESDFDPNAEADQELNMDDVVTHLSISVPATATPTHTLEPIHISHRIRWSILISNRDGHTSELRCSLPLHLLENRLLTEAQTYTSATRRLLLGGPELSEEQRDEQELPSYLAHVYDRVANQYMPDAATRRITNPWVRHNINPVNAALLRNGSTAFLLSGSATPADPQPLTSHLPHMPSPGSSTPLEWVNSELLLSLSQDEPIHDEGPSPPHSGGHSHSSRGGSSRPSQRPSRAPSPDRSPVSPDAHPGTYVHSGSTASRTVQNVFTAQMKPLSSLSSSGWLSPRSSSHGNLQALAAITPHAHEPPPTQSHMRPTQGSMSEESQSAALHRAFTEVPDYGVASRGFLGGVPPLSSMQGLPSYDEASSHPTTPGSHPLTPPVS</sequence>
<protein>
    <recommendedName>
        <fullName evidence="2">Arrestin C-terminal-like domain-containing protein</fullName>
    </recommendedName>
</protein>
<organism evidence="3 4">
    <name type="scientific">Athelia psychrophila</name>
    <dbReference type="NCBI Taxonomy" id="1759441"/>
    <lineage>
        <taxon>Eukaryota</taxon>
        <taxon>Fungi</taxon>
        <taxon>Dikarya</taxon>
        <taxon>Basidiomycota</taxon>
        <taxon>Agaricomycotina</taxon>
        <taxon>Agaricomycetes</taxon>
        <taxon>Agaricomycetidae</taxon>
        <taxon>Atheliales</taxon>
        <taxon>Atheliaceae</taxon>
        <taxon>Athelia</taxon>
    </lineage>
</organism>
<dbReference type="GO" id="GO:0031625">
    <property type="term" value="F:ubiquitin protein ligase binding"/>
    <property type="evidence" value="ECO:0007669"/>
    <property type="project" value="TreeGrafter"/>
</dbReference>
<dbReference type="Gene3D" id="2.60.40.640">
    <property type="match status" value="1"/>
</dbReference>
<feature type="region of interest" description="Disordered" evidence="1">
    <location>
        <begin position="583"/>
        <end position="638"/>
    </location>
</feature>
<accession>A0A166X4G1</accession>
<evidence type="ECO:0000259" key="2">
    <source>
        <dbReference type="SMART" id="SM01017"/>
    </source>
</evidence>
<dbReference type="InterPro" id="IPR011022">
    <property type="entry name" value="Arrestin_C-like"/>
</dbReference>
<feature type="compositionally biased region" description="Low complexity" evidence="1">
    <location>
        <begin position="594"/>
        <end position="626"/>
    </location>
</feature>
<dbReference type="SMART" id="SM01017">
    <property type="entry name" value="Arrestin_C"/>
    <property type="match status" value="1"/>
</dbReference>
<dbReference type="InterPro" id="IPR014756">
    <property type="entry name" value="Ig_E-set"/>
</dbReference>
<dbReference type="InterPro" id="IPR011021">
    <property type="entry name" value="Arrestin-like_N"/>
</dbReference>
<dbReference type="GO" id="GO:0070086">
    <property type="term" value="P:ubiquitin-dependent endocytosis"/>
    <property type="evidence" value="ECO:0007669"/>
    <property type="project" value="TreeGrafter"/>
</dbReference>
<dbReference type="GO" id="GO:0030674">
    <property type="term" value="F:protein-macromolecule adaptor activity"/>
    <property type="evidence" value="ECO:0007669"/>
    <property type="project" value="TreeGrafter"/>
</dbReference>
<feature type="domain" description="Arrestin C-terminal-like" evidence="2">
    <location>
        <begin position="237"/>
        <end position="459"/>
    </location>
</feature>
<gene>
    <name evidence="3" type="ORF">FIBSPDRAFT_719055</name>
</gene>
<proteinExistence type="predicted"/>
<dbReference type="EMBL" id="KV417480">
    <property type="protein sequence ID" value="KZP34410.1"/>
    <property type="molecule type" value="Genomic_DNA"/>
</dbReference>
<dbReference type="Pfam" id="PF02752">
    <property type="entry name" value="Arrestin_C"/>
    <property type="match status" value="1"/>
</dbReference>
<feature type="compositionally biased region" description="Polar residues" evidence="1">
    <location>
        <begin position="325"/>
        <end position="337"/>
    </location>
</feature>
<dbReference type="AlphaFoldDB" id="A0A166X4G1"/>
<dbReference type="PANTHER" id="PTHR11188:SF17">
    <property type="entry name" value="FI21816P1"/>
    <property type="match status" value="1"/>
</dbReference>
<evidence type="ECO:0000313" key="3">
    <source>
        <dbReference type="EMBL" id="KZP34410.1"/>
    </source>
</evidence>
<feature type="region of interest" description="Disordered" evidence="1">
    <location>
        <begin position="309"/>
        <end position="374"/>
    </location>
</feature>
<keyword evidence="4" id="KW-1185">Reference proteome</keyword>
<reference evidence="3 4" key="1">
    <citation type="journal article" date="2016" name="Mol. Biol. Evol.">
        <title>Comparative Genomics of Early-Diverging Mushroom-Forming Fungi Provides Insights into the Origins of Lignocellulose Decay Capabilities.</title>
        <authorList>
            <person name="Nagy L.G."/>
            <person name="Riley R."/>
            <person name="Tritt A."/>
            <person name="Adam C."/>
            <person name="Daum C."/>
            <person name="Floudas D."/>
            <person name="Sun H."/>
            <person name="Yadav J.S."/>
            <person name="Pangilinan J."/>
            <person name="Larsson K.H."/>
            <person name="Matsuura K."/>
            <person name="Barry K."/>
            <person name="Labutti K."/>
            <person name="Kuo R."/>
            <person name="Ohm R.A."/>
            <person name="Bhattacharya S.S."/>
            <person name="Shirouzu T."/>
            <person name="Yoshinaga Y."/>
            <person name="Martin F.M."/>
            <person name="Grigoriev I.V."/>
            <person name="Hibbett D.S."/>
        </authorList>
    </citation>
    <scope>NUCLEOTIDE SEQUENCE [LARGE SCALE GENOMIC DNA]</scope>
    <source>
        <strain evidence="3 4">CBS 109695</strain>
    </source>
</reference>